<comment type="caution">
    <text evidence="7">The sequence shown here is derived from an EMBL/GenBank/DDBJ whole genome shotgun (WGS) entry which is preliminary data.</text>
</comment>
<dbReference type="PANTHER" id="PTHR43229">
    <property type="entry name" value="NODULATION PROTEIN J"/>
    <property type="match status" value="1"/>
</dbReference>
<feature type="transmembrane region" description="Helical" evidence="5">
    <location>
        <begin position="209"/>
        <end position="227"/>
    </location>
</feature>
<dbReference type="AlphaFoldDB" id="A0A6V7RC47"/>
<protein>
    <submittedName>
        <fullName evidence="7">ABC-2 family transporter protein</fullName>
    </submittedName>
</protein>
<evidence type="ECO:0000256" key="5">
    <source>
        <dbReference type="SAM" id="Phobius"/>
    </source>
</evidence>
<evidence type="ECO:0000313" key="8">
    <source>
        <dbReference type="Proteomes" id="UP000589351"/>
    </source>
</evidence>
<comment type="subcellular location">
    <subcellularLocation>
        <location evidence="1">Membrane</location>
        <topology evidence="1">Multi-pass membrane protein</topology>
    </subcellularLocation>
</comment>
<evidence type="ECO:0000256" key="3">
    <source>
        <dbReference type="ARBA" id="ARBA00022989"/>
    </source>
</evidence>
<feature type="transmembrane region" description="Helical" evidence="5">
    <location>
        <begin position="129"/>
        <end position="150"/>
    </location>
</feature>
<organism evidence="7 8">
    <name type="scientific">Jeotgalicoccus meleagridis</name>
    <dbReference type="NCBI Taxonomy" id="2759181"/>
    <lineage>
        <taxon>Bacteria</taxon>
        <taxon>Bacillati</taxon>
        <taxon>Bacillota</taxon>
        <taxon>Bacilli</taxon>
        <taxon>Bacillales</taxon>
        <taxon>Staphylococcaceae</taxon>
        <taxon>Jeotgalicoccus</taxon>
    </lineage>
</organism>
<proteinExistence type="predicted"/>
<sequence>MNITRIMAIFEKDLKEFLKNMMLFTSALIPIILAFFFTNIGGETGEGLPPEILAIIAGVVFSAVSFSAIMTMIAEENEKDTLRGLLQSPATFIDIILGKSMVIGLMTIISLVLSILVIQPENYWTFENIVSLILLGIFFINLGIGIGLLVESVATTSVYLIPIMFIFGFTPYIELIITNPDSIVVKIAEYFPLYQHLFILSGDAGIREFIILAAWVAVSFVVVLSAFRAKKTDD</sequence>
<evidence type="ECO:0000256" key="4">
    <source>
        <dbReference type="ARBA" id="ARBA00023136"/>
    </source>
</evidence>
<feature type="transmembrane region" description="Helical" evidence="5">
    <location>
        <begin position="157"/>
        <end position="177"/>
    </location>
</feature>
<dbReference type="PANTHER" id="PTHR43229:SF2">
    <property type="entry name" value="NODULATION PROTEIN J"/>
    <property type="match status" value="1"/>
</dbReference>
<gene>
    <name evidence="7" type="ORF">JEODO184_00739</name>
</gene>
<dbReference type="InterPro" id="IPR013525">
    <property type="entry name" value="ABC2_TM"/>
</dbReference>
<dbReference type="Proteomes" id="UP000589351">
    <property type="component" value="Unassembled WGS sequence"/>
</dbReference>
<feature type="transmembrane region" description="Helical" evidence="5">
    <location>
        <begin position="52"/>
        <end position="74"/>
    </location>
</feature>
<keyword evidence="3 5" id="KW-1133">Transmembrane helix</keyword>
<feature type="transmembrane region" description="Helical" evidence="5">
    <location>
        <begin position="95"/>
        <end position="117"/>
    </location>
</feature>
<evidence type="ECO:0000259" key="6">
    <source>
        <dbReference type="Pfam" id="PF12698"/>
    </source>
</evidence>
<feature type="domain" description="ABC-2 type transporter transmembrane" evidence="6">
    <location>
        <begin position="52"/>
        <end position="223"/>
    </location>
</feature>
<keyword evidence="8" id="KW-1185">Reference proteome</keyword>
<dbReference type="InterPro" id="IPR051784">
    <property type="entry name" value="Nod_factor_ABC_transporter"/>
</dbReference>
<accession>A0A6V7RC47</accession>
<evidence type="ECO:0000256" key="1">
    <source>
        <dbReference type="ARBA" id="ARBA00004141"/>
    </source>
</evidence>
<evidence type="ECO:0000313" key="7">
    <source>
        <dbReference type="EMBL" id="CAD2074591.1"/>
    </source>
</evidence>
<feature type="transmembrane region" description="Helical" evidence="5">
    <location>
        <begin position="21"/>
        <end position="40"/>
    </location>
</feature>
<dbReference type="GO" id="GO:0016020">
    <property type="term" value="C:membrane"/>
    <property type="evidence" value="ECO:0007669"/>
    <property type="project" value="UniProtKB-SubCell"/>
</dbReference>
<dbReference type="Pfam" id="PF12698">
    <property type="entry name" value="ABC2_membrane_3"/>
    <property type="match status" value="1"/>
</dbReference>
<dbReference type="EMBL" id="CAJEWD010000004">
    <property type="protein sequence ID" value="CAD2074591.1"/>
    <property type="molecule type" value="Genomic_DNA"/>
</dbReference>
<keyword evidence="2 5" id="KW-0812">Transmembrane</keyword>
<reference evidence="7 8" key="1">
    <citation type="submission" date="2020-07" db="EMBL/GenBank/DDBJ databases">
        <authorList>
            <person name="Criscuolo A."/>
        </authorList>
    </citation>
    <scope>NUCLEOTIDE SEQUENCE [LARGE SCALE GENOMIC DNA]</scope>
    <source>
        <strain evidence="7">CIP111649</strain>
    </source>
</reference>
<evidence type="ECO:0000256" key="2">
    <source>
        <dbReference type="ARBA" id="ARBA00022692"/>
    </source>
</evidence>
<dbReference type="RefSeq" id="WP_185125267.1">
    <property type="nucleotide sequence ID" value="NZ_CAJEWD010000004.1"/>
</dbReference>
<name>A0A6V7RC47_9STAP</name>
<dbReference type="GO" id="GO:0140359">
    <property type="term" value="F:ABC-type transporter activity"/>
    <property type="evidence" value="ECO:0007669"/>
    <property type="project" value="InterPro"/>
</dbReference>
<keyword evidence="4 5" id="KW-0472">Membrane</keyword>